<feature type="transmembrane region" description="Helical" evidence="7">
    <location>
        <begin position="120"/>
        <end position="143"/>
    </location>
</feature>
<evidence type="ECO:0000256" key="4">
    <source>
        <dbReference type="ARBA" id="ARBA00022989"/>
    </source>
</evidence>
<evidence type="ECO:0000256" key="7">
    <source>
        <dbReference type="SAM" id="Phobius"/>
    </source>
</evidence>
<dbReference type="PANTHER" id="PTHR32468:SF0">
    <property type="entry name" value="K(+)_H(+) ANTIPORTER 1"/>
    <property type="match status" value="1"/>
</dbReference>
<dbReference type="GO" id="GO:1902600">
    <property type="term" value="P:proton transmembrane transport"/>
    <property type="evidence" value="ECO:0007669"/>
    <property type="project" value="InterPro"/>
</dbReference>
<dbReference type="GO" id="GO:0016020">
    <property type="term" value="C:membrane"/>
    <property type="evidence" value="ECO:0007669"/>
    <property type="project" value="UniProtKB-SubCell"/>
</dbReference>
<name>A0A1C7MYR1_9FUNG</name>
<dbReference type="EMBL" id="LUGH01001007">
    <property type="protein sequence ID" value="OBZ81921.1"/>
    <property type="molecule type" value="Genomic_DNA"/>
</dbReference>
<keyword evidence="4 7" id="KW-1133">Transmembrane helix</keyword>
<feature type="transmembrane region" description="Helical" evidence="7">
    <location>
        <begin position="333"/>
        <end position="354"/>
    </location>
</feature>
<keyword evidence="2" id="KW-0813">Transport</keyword>
<dbReference type="AlphaFoldDB" id="A0A1C7MYR1"/>
<keyword evidence="5" id="KW-0406">Ion transport</keyword>
<organism evidence="9 10">
    <name type="scientific">Choanephora cucurbitarum</name>
    <dbReference type="NCBI Taxonomy" id="101091"/>
    <lineage>
        <taxon>Eukaryota</taxon>
        <taxon>Fungi</taxon>
        <taxon>Fungi incertae sedis</taxon>
        <taxon>Mucoromycota</taxon>
        <taxon>Mucoromycotina</taxon>
        <taxon>Mucoromycetes</taxon>
        <taxon>Mucorales</taxon>
        <taxon>Mucorineae</taxon>
        <taxon>Choanephoraceae</taxon>
        <taxon>Choanephoroideae</taxon>
        <taxon>Choanephora</taxon>
    </lineage>
</organism>
<dbReference type="FunCoup" id="A0A1C7MYR1">
    <property type="interactions" value="17"/>
</dbReference>
<dbReference type="Gene3D" id="1.20.1530.20">
    <property type="match status" value="1"/>
</dbReference>
<feature type="transmembrane region" description="Helical" evidence="7">
    <location>
        <begin position="189"/>
        <end position="214"/>
    </location>
</feature>
<reference evidence="9 10" key="1">
    <citation type="submission" date="2016-03" db="EMBL/GenBank/DDBJ databases">
        <title>Choanephora cucurbitarum.</title>
        <authorList>
            <person name="Min B."/>
            <person name="Park H."/>
            <person name="Park J.-H."/>
            <person name="Shin H.-D."/>
            <person name="Choi I.-G."/>
        </authorList>
    </citation>
    <scope>NUCLEOTIDE SEQUENCE [LARGE SCALE GENOMIC DNA]</scope>
    <source>
        <strain evidence="9 10">KUS-F28377</strain>
    </source>
</reference>
<accession>A0A1C7MYR1</accession>
<feature type="transmembrane region" description="Helical" evidence="7">
    <location>
        <begin position="88"/>
        <end position="108"/>
    </location>
</feature>
<keyword evidence="10" id="KW-1185">Reference proteome</keyword>
<protein>
    <submittedName>
        <fullName evidence="9">K(+)/H(+) antiporter 1</fullName>
    </submittedName>
</protein>
<dbReference type="InterPro" id="IPR006153">
    <property type="entry name" value="Cation/H_exchanger_TM"/>
</dbReference>
<feature type="transmembrane region" description="Helical" evidence="7">
    <location>
        <begin position="398"/>
        <end position="420"/>
    </location>
</feature>
<proteinExistence type="predicted"/>
<dbReference type="InterPro" id="IPR050794">
    <property type="entry name" value="CPA2_transporter"/>
</dbReference>
<feature type="transmembrane region" description="Helical" evidence="7">
    <location>
        <begin position="155"/>
        <end position="177"/>
    </location>
</feature>
<feature type="transmembrane region" description="Helical" evidence="7">
    <location>
        <begin position="366"/>
        <end position="386"/>
    </location>
</feature>
<comment type="caution">
    <text evidence="9">The sequence shown here is derived from an EMBL/GenBank/DDBJ whole genome shotgun (WGS) entry which is preliminary data.</text>
</comment>
<feature type="transmembrane region" description="Helical" evidence="7">
    <location>
        <begin position="28"/>
        <end position="50"/>
    </location>
</feature>
<gene>
    <name evidence="9" type="primary">kha1_1</name>
    <name evidence="9" type="ORF">A0J61_10031</name>
</gene>
<keyword evidence="3 7" id="KW-0812">Transmembrane</keyword>
<dbReference type="PANTHER" id="PTHR32468">
    <property type="entry name" value="CATION/H + ANTIPORTER"/>
    <property type="match status" value="1"/>
</dbReference>
<dbReference type="OrthoDB" id="2687058at2759"/>
<dbReference type="InParanoid" id="A0A1C7MYR1"/>
<evidence type="ECO:0000256" key="6">
    <source>
        <dbReference type="ARBA" id="ARBA00023136"/>
    </source>
</evidence>
<dbReference type="InterPro" id="IPR038770">
    <property type="entry name" value="Na+/solute_symporter_sf"/>
</dbReference>
<dbReference type="GO" id="GO:0015297">
    <property type="term" value="F:antiporter activity"/>
    <property type="evidence" value="ECO:0007669"/>
    <property type="project" value="InterPro"/>
</dbReference>
<evidence type="ECO:0000259" key="8">
    <source>
        <dbReference type="Pfam" id="PF00999"/>
    </source>
</evidence>
<dbReference type="Proteomes" id="UP000093000">
    <property type="component" value="Unassembled WGS sequence"/>
</dbReference>
<sequence>MSENQTAVPQAGVFAGLNPTHFNPSDPLVLFIIQATIILAFCRIIAIPLGYLKQPQFIVIAGILLGPTVMGRIPGFQQTIFPTPSLPFLHLVANLGLVFFLFQVGLEVDVQVIKRDWHKSLSVAVAGMALPFGLGAAVSVGLYQLQQDSSISFSSFLLFLGVAMSITAFPVLARILAELKLLRTKVGAITMAAGLINDCTAWVLLALVVALLNSSGGMDALYVFLTAIAFTLFILFLVGPLYRKLCVITHSFEHGPSPLLMAVTLMIVLLSAFVTSIIGFLAGVIVPHEHDLAVKITEKIEDLVNIIFLPLVSQYFTLSGLKTQIGLLNSGSVWGYVILVIFLACFGKIVGCTLAARLTKMTTREALTVGFLMNCKGLVELIVLNIGHDAGVLNDQIFVIMVVMALVTTFMTTPAVIYLYPEWYQKQTTNDPSLTNPMDMAMQKQKVLNHYCLLSLVNKAESIPAVMALIQLMKNNPLSSIEIHALRLLELTERASAVMKYKDMQYDPVLNVLFTFAQLSHLHALLKTHLDYCLSTDYIKTVCRYRSEVNADMVVLPLMDPEADLELIHELFGIQHAPVGLFVDRGVCVQESHRPSQIVVLFRYHQDDRAALVFSLWMQAYRKVDLTVLVESDEKKVRYASVDTIGQYVQTQDGSLDLLFSDENQVSNVVCCTVNERLSGQLLSKALARPLEHHDVVILGRRSLEEEECVGHDKEYEKAVGQLGSDILKHSLQTSLFIVQSPF</sequence>
<evidence type="ECO:0000256" key="5">
    <source>
        <dbReference type="ARBA" id="ARBA00023065"/>
    </source>
</evidence>
<evidence type="ECO:0000256" key="2">
    <source>
        <dbReference type="ARBA" id="ARBA00022448"/>
    </source>
</evidence>
<evidence type="ECO:0000313" key="10">
    <source>
        <dbReference type="Proteomes" id="UP000093000"/>
    </source>
</evidence>
<feature type="transmembrane region" description="Helical" evidence="7">
    <location>
        <begin position="259"/>
        <end position="286"/>
    </location>
</feature>
<evidence type="ECO:0000313" key="9">
    <source>
        <dbReference type="EMBL" id="OBZ81921.1"/>
    </source>
</evidence>
<feature type="transmembrane region" description="Helical" evidence="7">
    <location>
        <begin position="57"/>
        <end position="76"/>
    </location>
</feature>
<evidence type="ECO:0000256" key="1">
    <source>
        <dbReference type="ARBA" id="ARBA00004141"/>
    </source>
</evidence>
<evidence type="ECO:0000256" key="3">
    <source>
        <dbReference type="ARBA" id="ARBA00022692"/>
    </source>
</evidence>
<comment type="subcellular location">
    <subcellularLocation>
        <location evidence="1">Membrane</location>
        <topology evidence="1">Multi-pass membrane protein</topology>
    </subcellularLocation>
</comment>
<keyword evidence="6 7" id="KW-0472">Membrane</keyword>
<feature type="domain" description="Cation/H+ exchanger transmembrane" evidence="8">
    <location>
        <begin position="38"/>
        <end position="414"/>
    </location>
</feature>
<dbReference type="Pfam" id="PF00999">
    <property type="entry name" value="Na_H_Exchanger"/>
    <property type="match status" value="1"/>
</dbReference>
<feature type="transmembrane region" description="Helical" evidence="7">
    <location>
        <begin position="220"/>
        <end position="238"/>
    </location>
</feature>